<reference evidence="1" key="1">
    <citation type="submission" date="2014-09" db="EMBL/GenBank/DDBJ databases">
        <authorList>
            <person name="Magalhaes I.L.F."/>
            <person name="Oliveira U."/>
            <person name="Santos F.R."/>
            <person name="Vidigal T.H.D.A."/>
            <person name="Brescovit A.D."/>
            <person name="Santos A.J."/>
        </authorList>
    </citation>
    <scope>NUCLEOTIDE SEQUENCE</scope>
    <source>
        <tissue evidence="1">Shoot tissue taken approximately 20 cm above the soil surface</tissue>
    </source>
</reference>
<organism evidence="1">
    <name type="scientific">Arundo donax</name>
    <name type="common">Giant reed</name>
    <name type="synonym">Donax arundinaceus</name>
    <dbReference type="NCBI Taxonomy" id="35708"/>
    <lineage>
        <taxon>Eukaryota</taxon>
        <taxon>Viridiplantae</taxon>
        <taxon>Streptophyta</taxon>
        <taxon>Embryophyta</taxon>
        <taxon>Tracheophyta</taxon>
        <taxon>Spermatophyta</taxon>
        <taxon>Magnoliopsida</taxon>
        <taxon>Liliopsida</taxon>
        <taxon>Poales</taxon>
        <taxon>Poaceae</taxon>
        <taxon>PACMAD clade</taxon>
        <taxon>Arundinoideae</taxon>
        <taxon>Arundineae</taxon>
        <taxon>Arundo</taxon>
    </lineage>
</organism>
<reference evidence="1" key="2">
    <citation type="journal article" date="2015" name="Data Brief">
        <title>Shoot transcriptome of the giant reed, Arundo donax.</title>
        <authorList>
            <person name="Barrero R.A."/>
            <person name="Guerrero F.D."/>
            <person name="Moolhuijzen P."/>
            <person name="Goolsby J.A."/>
            <person name="Tidwell J."/>
            <person name="Bellgard S.E."/>
            <person name="Bellgard M.I."/>
        </authorList>
    </citation>
    <scope>NUCLEOTIDE SEQUENCE</scope>
    <source>
        <tissue evidence="1">Shoot tissue taken approximately 20 cm above the soil surface</tissue>
    </source>
</reference>
<dbReference type="AlphaFoldDB" id="A0A0A9EAA3"/>
<evidence type="ECO:0000313" key="1">
    <source>
        <dbReference type="EMBL" id="JAD94845.1"/>
    </source>
</evidence>
<sequence>MAIQVCGRLLLRHAELLVGRACRNGGGCC</sequence>
<accession>A0A0A9EAA3</accession>
<dbReference type="EMBL" id="GBRH01203050">
    <property type="protein sequence ID" value="JAD94845.1"/>
    <property type="molecule type" value="Transcribed_RNA"/>
</dbReference>
<name>A0A0A9EAA3_ARUDO</name>
<proteinExistence type="predicted"/>
<protein>
    <submittedName>
        <fullName evidence="1">Uncharacterized protein</fullName>
    </submittedName>
</protein>